<dbReference type="EMBL" id="CP060707">
    <property type="protein sequence ID" value="QPH90373.1"/>
    <property type="molecule type" value="Genomic_DNA"/>
</dbReference>
<reference evidence="1 2" key="1">
    <citation type="journal article" date="2018" name="Emerg. Microbes Infect.">
        <title>Genomic analysis of oral Campylobacter concisus strains identified a potential bacterial molecular marker associated with active Crohn's disease.</title>
        <authorList>
            <person name="Liu F."/>
            <person name="Ma R."/>
            <person name="Tay C.Y.A."/>
            <person name="Octavia S."/>
            <person name="Lan R."/>
            <person name="Chung H.K.L."/>
            <person name="Riordan S.M."/>
            <person name="Grimm M.C."/>
            <person name="Leong R.W."/>
            <person name="Tanaka M.M."/>
            <person name="Connor S."/>
            <person name="Zhang L."/>
        </authorList>
    </citation>
    <scope>NUCLEOTIDE SEQUENCE [LARGE SCALE GENOMIC DNA]</scope>
    <source>
        <strain evidence="1 2">P1CDO2</strain>
    </source>
</reference>
<evidence type="ECO:0000313" key="1">
    <source>
        <dbReference type="EMBL" id="QPH90373.1"/>
    </source>
</evidence>
<sequence>MIVFRFFILINLFFAFIKADKFGYYYENEKFLIAIPMFECEGDIHCTNGGYFGVNKRNAKSLEILSKPTPIKNSVNERLMGYKFKNSNYIYEIYGDIMSGGKMYLNVFKQGKTIFKSDDLQQIEQEEFLSKLKEIDKMLPASFEKFYKKLQNKYKNENYQ</sequence>
<accession>A0A7S9REN2</accession>
<protein>
    <submittedName>
        <fullName evidence="1">Uncharacterized protein</fullName>
    </submittedName>
</protein>
<organism evidence="1 2">
    <name type="scientific">Campylobacter concisus</name>
    <dbReference type="NCBI Taxonomy" id="199"/>
    <lineage>
        <taxon>Bacteria</taxon>
        <taxon>Pseudomonadati</taxon>
        <taxon>Campylobacterota</taxon>
        <taxon>Epsilonproteobacteria</taxon>
        <taxon>Campylobacterales</taxon>
        <taxon>Campylobacteraceae</taxon>
        <taxon>Campylobacter</taxon>
    </lineage>
</organism>
<dbReference type="AlphaFoldDB" id="A0A7S9REN2"/>
<name>A0A7S9REN2_9BACT</name>
<evidence type="ECO:0000313" key="2">
    <source>
        <dbReference type="Proteomes" id="UP000594508"/>
    </source>
</evidence>
<gene>
    <name evidence="1" type="ORF">CVT00_02200</name>
</gene>
<dbReference type="Proteomes" id="UP000594508">
    <property type="component" value="Chromosome"/>
</dbReference>
<proteinExistence type="predicted"/>
<dbReference type="RefSeq" id="WP_103558691.1">
    <property type="nucleotide sequence ID" value="NZ_CP060707.1"/>
</dbReference>